<evidence type="ECO:0008006" key="7">
    <source>
        <dbReference type="Google" id="ProtNLM"/>
    </source>
</evidence>
<keyword evidence="6" id="KW-1185">Reference proteome</keyword>
<keyword evidence="1 4" id="KW-0853">WD repeat</keyword>
<sequence>MIEMEETTVPFKKLTSREYPDHKKKVHSLAWNYMGTKLTSCSVDQTARVWHIEPHGHGKTSVRLWDARSGKCAQLAELSGQNTPIDLIGRTLPLVIGMMN</sequence>
<name>A0AAD4VAI3_PRUDU</name>
<dbReference type="SMART" id="SM00320">
    <property type="entry name" value="WD40"/>
    <property type="match status" value="1"/>
</dbReference>
<evidence type="ECO:0000313" key="6">
    <source>
        <dbReference type="Proteomes" id="UP001054821"/>
    </source>
</evidence>
<dbReference type="PROSITE" id="PS50294">
    <property type="entry name" value="WD_REPEATS_REGION"/>
    <property type="match status" value="1"/>
</dbReference>
<dbReference type="InterPro" id="IPR040132">
    <property type="entry name" value="Tex1/THOC3"/>
</dbReference>
<evidence type="ECO:0000256" key="2">
    <source>
        <dbReference type="ARBA" id="ARBA00022737"/>
    </source>
</evidence>
<feature type="repeat" description="WD" evidence="4">
    <location>
        <begin position="19"/>
        <end position="53"/>
    </location>
</feature>
<dbReference type="PROSITE" id="PS50082">
    <property type="entry name" value="WD_REPEATS_2"/>
    <property type="match status" value="1"/>
</dbReference>
<accession>A0AAD4VAI3</accession>
<evidence type="ECO:0000256" key="3">
    <source>
        <dbReference type="ARBA" id="ARBA00046343"/>
    </source>
</evidence>
<dbReference type="EMBL" id="JAJFAZ020000006">
    <property type="protein sequence ID" value="KAI5321440.1"/>
    <property type="molecule type" value="Genomic_DNA"/>
</dbReference>
<dbReference type="InterPro" id="IPR036322">
    <property type="entry name" value="WD40_repeat_dom_sf"/>
</dbReference>
<protein>
    <recommendedName>
        <fullName evidence="7">Transducin/WD40 repeat-like superfamily protein</fullName>
    </recommendedName>
</protein>
<evidence type="ECO:0000256" key="1">
    <source>
        <dbReference type="ARBA" id="ARBA00022574"/>
    </source>
</evidence>
<dbReference type="InterPro" id="IPR001680">
    <property type="entry name" value="WD40_rpt"/>
</dbReference>
<dbReference type="Gene3D" id="2.130.10.10">
    <property type="entry name" value="YVTN repeat-like/Quinoprotein amine dehydrogenase"/>
    <property type="match status" value="1"/>
</dbReference>
<dbReference type="GO" id="GO:0000445">
    <property type="term" value="C:THO complex part of transcription export complex"/>
    <property type="evidence" value="ECO:0007669"/>
    <property type="project" value="TreeGrafter"/>
</dbReference>
<dbReference type="Proteomes" id="UP001054821">
    <property type="component" value="Chromosome 6"/>
</dbReference>
<dbReference type="InterPro" id="IPR015943">
    <property type="entry name" value="WD40/YVTN_repeat-like_dom_sf"/>
</dbReference>
<dbReference type="PANTHER" id="PTHR22839:SF0">
    <property type="entry name" value="THO COMPLEX SUBUNIT 3"/>
    <property type="match status" value="1"/>
</dbReference>
<evidence type="ECO:0000256" key="4">
    <source>
        <dbReference type="PROSITE-ProRule" id="PRU00221"/>
    </source>
</evidence>
<dbReference type="SUPFAM" id="SSF50978">
    <property type="entry name" value="WD40 repeat-like"/>
    <property type="match status" value="1"/>
</dbReference>
<dbReference type="AlphaFoldDB" id="A0AAD4VAI3"/>
<gene>
    <name evidence="5" type="ORF">L3X38_030511</name>
</gene>
<evidence type="ECO:0000313" key="5">
    <source>
        <dbReference type="EMBL" id="KAI5321440.1"/>
    </source>
</evidence>
<comment type="caution">
    <text evidence="5">The sequence shown here is derived from an EMBL/GenBank/DDBJ whole genome shotgun (WGS) entry which is preliminary data.</text>
</comment>
<reference evidence="5 6" key="1">
    <citation type="journal article" date="2022" name="G3 (Bethesda)">
        <title>Whole-genome sequence and methylome profiling of the almond [Prunus dulcis (Mill.) D.A. Webb] cultivar 'Nonpareil'.</title>
        <authorList>
            <person name="D'Amico-Willman K.M."/>
            <person name="Ouma W.Z."/>
            <person name="Meulia T."/>
            <person name="Sideli G.M."/>
            <person name="Gradziel T.M."/>
            <person name="Fresnedo-Ramirez J."/>
        </authorList>
    </citation>
    <scope>NUCLEOTIDE SEQUENCE [LARGE SCALE GENOMIC DNA]</scope>
    <source>
        <strain evidence="5">Clone GOH B32 T37-40</strain>
    </source>
</reference>
<dbReference type="PANTHER" id="PTHR22839">
    <property type="entry name" value="THO COMPLEX SUBUNIT 3 THO3"/>
    <property type="match status" value="1"/>
</dbReference>
<dbReference type="Pfam" id="PF00400">
    <property type="entry name" value="WD40"/>
    <property type="match status" value="1"/>
</dbReference>
<keyword evidence="2" id="KW-0677">Repeat</keyword>
<proteinExistence type="inferred from homology"/>
<dbReference type="GO" id="GO:0006406">
    <property type="term" value="P:mRNA export from nucleus"/>
    <property type="evidence" value="ECO:0007669"/>
    <property type="project" value="InterPro"/>
</dbReference>
<comment type="similarity">
    <text evidence="3">Belongs to the THOC3 family.</text>
</comment>
<organism evidence="5 6">
    <name type="scientific">Prunus dulcis</name>
    <name type="common">Almond</name>
    <name type="synonym">Amygdalus dulcis</name>
    <dbReference type="NCBI Taxonomy" id="3755"/>
    <lineage>
        <taxon>Eukaryota</taxon>
        <taxon>Viridiplantae</taxon>
        <taxon>Streptophyta</taxon>
        <taxon>Embryophyta</taxon>
        <taxon>Tracheophyta</taxon>
        <taxon>Spermatophyta</taxon>
        <taxon>Magnoliopsida</taxon>
        <taxon>eudicotyledons</taxon>
        <taxon>Gunneridae</taxon>
        <taxon>Pentapetalae</taxon>
        <taxon>rosids</taxon>
        <taxon>fabids</taxon>
        <taxon>Rosales</taxon>
        <taxon>Rosaceae</taxon>
        <taxon>Amygdaloideae</taxon>
        <taxon>Amygdaleae</taxon>
        <taxon>Prunus</taxon>
    </lineage>
</organism>